<dbReference type="GO" id="GO:0007165">
    <property type="term" value="P:signal transduction"/>
    <property type="evidence" value="ECO:0007669"/>
    <property type="project" value="InterPro"/>
</dbReference>
<dbReference type="Proteomes" id="UP000265520">
    <property type="component" value="Unassembled WGS sequence"/>
</dbReference>
<keyword evidence="4" id="KW-1185">Reference proteome</keyword>
<comment type="caution">
    <text evidence="3">The sequence shown here is derived from an EMBL/GenBank/DDBJ whole genome shotgun (WGS) entry which is preliminary data.</text>
</comment>
<dbReference type="InterPro" id="IPR000157">
    <property type="entry name" value="TIR_dom"/>
</dbReference>
<dbReference type="SUPFAM" id="SSF52200">
    <property type="entry name" value="Toll/Interleukin receptor TIR domain"/>
    <property type="match status" value="1"/>
</dbReference>
<accession>A0A392W0F7</accession>
<sequence>MKMKNQLVWPIFYKVDPLDVRRQSGMFGEAIGKLERDYSEMVPQWKEALFQVSNLVGWRYGTE</sequence>
<organism evidence="3 4">
    <name type="scientific">Trifolium medium</name>
    <dbReference type="NCBI Taxonomy" id="97028"/>
    <lineage>
        <taxon>Eukaryota</taxon>
        <taxon>Viridiplantae</taxon>
        <taxon>Streptophyta</taxon>
        <taxon>Embryophyta</taxon>
        <taxon>Tracheophyta</taxon>
        <taxon>Spermatophyta</taxon>
        <taxon>Magnoliopsida</taxon>
        <taxon>eudicotyledons</taxon>
        <taxon>Gunneridae</taxon>
        <taxon>Pentapetalae</taxon>
        <taxon>rosids</taxon>
        <taxon>fabids</taxon>
        <taxon>Fabales</taxon>
        <taxon>Fabaceae</taxon>
        <taxon>Papilionoideae</taxon>
        <taxon>50 kb inversion clade</taxon>
        <taxon>NPAAA clade</taxon>
        <taxon>Hologalegina</taxon>
        <taxon>IRL clade</taxon>
        <taxon>Trifolieae</taxon>
        <taxon>Trifolium</taxon>
    </lineage>
</organism>
<feature type="domain" description="TIR" evidence="2">
    <location>
        <begin position="2"/>
        <end position="59"/>
    </location>
</feature>
<name>A0A392W0F7_9FABA</name>
<dbReference type="Pfam" id="PF01582">
    <property type="entry name" value="TIR"/>
    <property type="match status" value="1"/>
</dbReference>
<keyword evidence="1" id="KW-0520">NAD</keyword>
<protein>
    <submittedName>
        <fullName evidence="3">TMV resistance protein N-like</fullName>
    </submittedName>
</protein>
<dbReference type="AlphaFoldDB" id="A0A392W0F7"/>
<dbReference type="EMBL" id="LXQA011293956">
    <property type="protein sequence ID" value="MCI92200.1"/>
    <property type="molecule type" value="Genomic_DNA"/>
</dbReference>
<evidence type="ECO:0000259" key="2">
    <source>
        <dbReference type="Pfam" id="PF01582"/>
    </source>
</evidence>
<proteinExistence type="predicted"/>
<dbReference type="PANTHER" id="PTHR32009">
    <property type="entry name" value="TMV RESISTANCE PROTEIN N-LIKE"/>
    <property type="match status" value="1"/>
</dbReference>
<dbReference type="InterPro" id="IPR035897">
    <property type="entry name" value="Toll_tir_struct_dom_sf"/>
</dbReference>
<evidence type="ECO:0000313" key="4">
    <source>
        <dbReference type="Proteomes" id="UP000265520"/>
    </source>
</evidence>
<evidence type="ECO:0000313" key="3">
    <source>
        <dbReference type="EMBL" id="MCI92200.1"/>
    </source>
</evidence>
<dbReference type="Gene3D" id="3.40.50.10140">
    <property type="entry name" value="Toll/interleukin-1 receptor homology (TIR) domain"/>
    <property type="match status" value="1"/>
</dbReference>
<reference evidence="3 4" key="1">
    <citation type="journal article" date="2018" name="Front. Plant Sci.">
        <title>Red Clover (Trifolium pratense) and Zigzag Clover (T. medium) - A Picture of Genomic Similarities and Differences.</title>
        <authorList>
            <person name="Dluhosova J."/>
            <person name="Istvanek J."/>
            <person name="Nedelnik J."/>
            <person name="Repkova J."/>
        </authorList>
    </citation>
    <scope>NUCLEOTIDE SEQUENCE [LARGE SCALE GENOMIC DNA]</scope>
    <source>
        <strain evidence="4">cv. 10/8</strain>
        <tissue evidence="3">Leaf</tissue>
    </source>
</reference>
<dbReference type="PANTHER" id="PTHR32009:SF113">
    <property type="entry name" value="TIR-LIKE DOMAIN PROTEIN TSDC PROTEIN"/>
    <property type="match status" value="1"/>
</dbReference>
<evidence type="ECO:0000256" key="1">
    <source>
        <dbReference type="ARBA" id="ARBA00023027"/>
    </source>
</evidence>